<reference evidence="2" key="1">
    <citation type="submission" date="2023-05" db="EMBL/GenBank/DDBJ databases">
        <title>Anaerotaeda fermentans gen. nov., sp. nov., a novel anaerobic planctomycete of the new family within the order Sedimentisphaerales isolated from Taman Peninsula, Russia.</title>
        <authorList>
            <person name="Khomyakova M.A."/>
            <person name="Merkel A.Y."/>
            <person name="Slobodkin A.I."/>
        </authorList>
    </citation>
    <scope>NUCLEOTIDE SEQUENCE</scope>
    <source>
        <strain evidence="2">M17dextr</strain>
    </source>
</reference>
<gene>
    <name evidence="2" type="ORF">QJ522_06070</name>
</gene>
<sequence length="192" mass="21287">MVRTARTGIALLSCLFFLVCAGCSSPGGTVPQESRYTRYNLHYISQKGNNVASYANFTDYEGHDFLPYNTKVEVKKWKRGYEITAVDSGMVILFDYSSKNMDGMIGSDYLDLILSASPVSYSDLTPEDEQGIRQGKPIVGMTKQGIMIALGYPAKHRTPSLDDNTWAYWRGRIGEPKLVNFDGSGKVVSITN</sequence>
<evidence type="ECO:0000256" key="1">
    <source>
        <dbReference type="SAM" id="SignalP"/>
    </source>
</evidence>
<feature type="signal peptide" evidence="1">
    <location>
        <begin position="1"/>
        <end position="21"/>
    </location>
</feature>
<keyword evidence="3" id="KW-1185">Reference proteome</keyword>
<dbReference type="RefSeq" id="WP_349244014.1">
    <property type="nucleotide sequence ID" value="NZ_JASCXX010000005.1"/>
</dbReference>
<dbReference type="Proteomes" id="UP001431776">
    <property type="component" value="Unassembled WGS sequence"/>
</dbReference>
<feature type="chain" id="PRO_5043745296" description="Outer membrane protein assembly factor BamE" evidence="1">
    <location>
        <begin position="22"/>
        <end position="192"/>
    </location>
</feature>
<proteinExistence type="predicted"/>
<organism evidence="2 3">
    <name type="scientific">Anaerobaca lacustris</name>
    <dbReference type="NCBI Taxonomy" id="3044600"/>
    <lineage>
        <taxon>Bacteria</taxon>
        <taxon>Pseudomonadati</taxon>
        <taxon>Planctomycetota</taxon>
        <taxon>Phycisphaerae</taxon>
        <taxon>Sedimentisphaerales</taxon>
        <taxon>Anaerobacaceae</taxon>
        <taxon>Anaerobaca</taxon>
    </lineage>
</organism>
<accession>A0AAW6U028</accession>
<evidence type="ECO:0000313" key="3">
    <source>
        <dbReference type="Proteomes" id="UP001431776"/>
    </source>
</evidence>
<comment type="caution">
    <text evidence="2">The sequence shown here is derived from an EMBL/GenBank/DDBJ whole genome shotgun (WGS) entry which is preliminary data.</text>
</comment>
<evidence type="ECO:0000313" key="2">
    <source>
        <dbReference type="EMBL" id="MDI6448603.1"/>
    </source>
</evidence>
<keyword evidence="1" id="KW-0732">Signal</keyword>
<dbReference type="EMBL" id="JASCXX010000005">
    <property type="protein sequence ID" value="MDI6448603.1"/>
    <property type="molecule type" value="Genomic_DNA"/>
</dbReference>
<name>A0AAW6U028_9BACT</name>
<protein>
    <recommendedName>
        <fullName evidence="4">Outer membrane protein assembly factor BamE</fullName>
    </recommendedName>
</protein>
<evidence type="ECO:0008006" key="4">
    <source>
        <dbReference type="Google" id="ProtNLM"/>
    </source>
</evidence>
<dbReference type="AlphaFoldDB" id="A0AAW6U028"/>